<accession>A0AC35U725</accession>
<organism evidence="1 2">
    <name type="scientific">Rhabditophanes sp. KR3021</name>
    <dbReference type="NCBI Taxonomy" id="114890"/>
    <lineage>
        <taxon>Eukaryota</taxon>
        <taxon>Metazoa</taxon>
        <taxon>Ecdysozoa</taxon>
        <taxon>Nematoda</taxon>
        <taxon>Chromadorea</taxon>
        <taxon>Rhabditida</taxon>
        <taxon>Tylenchina</taxon>
        <taxon>Panagrolaimomorpha</taxon>
        <taxon>Strongyloidoidea</taxon>
        <taxon>Alloionematidae</taxon>
        <taxon>Rhabditophanes</taxon>
    </lineage>
</organism>
<reference evidence="2" key="1">
    <citation type="submission" date="2016-11" db="UniProtKB">
        <authorList>
            <consortium name="WormBaseParasite"/>
        </authorList>
    </citation>
    <scope>IDENTIFICATION</scope>
    <source>
        <strain evidence="2">KR3021</strain>
    </source>
</reference>
<sequence>MAAALSLMNLFAALTLPSKGGQVANLVHYNEVKDHINQNAVHDSNIIFSQPEDQNEDQQTIGIQGSLCLIWKDARLAWNLEEFNNVTFVQFDEQDIIRFWIPTLAFTNTVRPYNEIMNKWSTNYQIRYDGLVTARVVVSLQILCNFGYTHYPRDTQTCYTKMYSPRKSSENIVFAQESVGTLHKSLRRDEMTNAVKVDTSFTITSMKTISSISEEAKNLTARTVVAKKFRQAFVQYIITIERTGNHFYTYVMIPLFCVSIASMLSFQIESTRKSVVSILLCLLLQDGIYNNMMGDLPGDVNVTPRCFRVAEFVMAESFILIVLRLILGHLENNVLNNRTTIFHDLEVTTFGQEE</sequence>
<proteinExistence type="predicted"/>
<name>A0AC35U725_9BILA</name>
<evidence type="ECO:0000313" key="1">
    <source>
        <dbReference type="Proteomes" id="UP000095286"/>
    </source>
</evidence>
<evidence type="ECO:0000313" key="2">
    <source>
        <dbReference type="WBParaSite" id="RSKR_0000799950.1"/>
    </source>
</evidence>
<dbReference type="WBParaSite" id="RSKR_0000799950.1">
    <property type="protein sequence ID" value="RSKR_0000799950.1"/>
    <property type="gene ID" value="RSKR_0000799950"/>
</dbReference>
<protein>
    <submittedName>
        <fullName evidence="2">Neur_chan_LBD domain-containing protein</fullName>
    </submittedName>
</protein>
<dbReference type="Proteomes" id="UP000095286">
    <property type="component" value="Unplaced"/>
</dbReference>